<evidence type="ECO:0000313" key="8">
    <source>
        <dbReference type="Proteomes" id="UP000006048"/>
    </source>
</evidence>
<keyword evidence="4" id="KW-1015">Disulfide bond</keyword>
<dbReference type="PATRIC" id="fig|869212.3.peg.1063"/>
<keyword evidence="8" id="KW-1185">Reference proteome</keyword>
<evidence type="ECO:0000256" key="1">
    <source>
        <dbReference type="ARBA" id="ARBA00010996"/>
    </source>
</evidence>
<dbReference type="STRING" id="869212.Turpa_1082"/>
<keyword evidence="3" id="KW-0479">Metal-binding</keyword>
<keyword evidence="5" id="KW-0732">Signal</keyword>
<comment type="similarity">
    <text evidence="1">Belongs to the SCO1/2 family.</text>
</comment>
<evidence type="ECO:0000259" key="6">
    <source>
        <dbReference type="PROSITE" id="PS51352"/>
    </source>
</evidence>
<dbReference type="Pfam" id="PF02630">
    <property type="entry name" value="SCO1-SenC"/>
    <property type="match status" value="1"/>
</dbReference>
<dbReference type="PROSITE" id="PS51257">
    <property type="entry name" value="PROKAR_LIPOPROTEIN"/>
    <property type="match status" value="1"/>
</dbReference>
<feature type="signal peptide" evidence="5">
    <location>
        <begin position="1"/>
        <end position="24"/>
    </location>
</feature>
<proteinExistence type="inferred from homology"/>
<dbReference type="EMBL" id="CP002959">
    <property type="protein sequence ID" value="AFM11731.1"/>
    <property type="molecule type" value="Genomic_DNA"/>
</dbReference>
<feature type="disulfide bond" description="Redox-active" evidence="4">
    <location>
        <begin position="104"/>
        <end position="108"/>
    </location>
</feature>
<dbReference type="HOGENOM" id="CLU_050131_2_0_12"/>
<dbReference type="OrthoDB" id="339426at2"/>
<reference evidence="7 8" key="1">
    <citation type="submission" date="2012-06" db="EMBL/GenBank/DDBJ databases">
        <title>The complete chromosome of genome of Turneriella parva DSM 21527.</title>
        <authorList>
            <consortium name="US DOE Joint Genome Institute (JGI-PGF)"/>
            <person name="Lucas S."/>
            <person name="Han J."/>
            <person name="Lapidus A."/>
            <person name="Bruce D."/>
            <person name="Goodwin L."/>
            <person name="Pitluck S."/>
            <person name="Peters L."/>
            <person name="Kyrpides N."/>
            <person name="Mavromatis K."/>
            <person name="Ivanova N."/>
            <person name="Mikhailova N."/>
            <person name="Chertkov O."/>
            <person name="Detter J.C."/>
            <person name="Tapia R."/>
            <person name="Han C."/>
            <person name="Land M."/>
            <person name="Hauser L."/>
            <person name="Markowitz V."/>
            <person name="Cheng J.-F."/>
            <person name="Hugenholtz P."/>
            <person name="Woyke T."/>
            <person name="Wu D."/>
            <person name="Gronow S."/>
            <person name="Wellnitz S."/>
            <person name="Brambilla E."/>
            <person name="Klenk H.-P."/>
            <person name="Eisen J.A."/>
        </authorList>
    </citation>
    <scope>NUCLEOTIDE SEQUENCE [LARGE SCALE GENOMIC DNA]</scope>
    <source>
        <strain evidence="8">ATCC BAA-1111 / DSM 21527 / NCTC 11395 / H</strain>
    </source>
</reference>
<feature type="binding site" evidence="3">
    <location>
        <position position="104"/>
    </location>
    <ligand>
        <name>Cu cation</name>
        <dbReference type="ChEBI" id="CHEBI:23378"/>
    </ligand>
</feature>
<dbReference type="InterPro" id="IPR003782">
    <property type="entry name" value="SCO1/SenC"/>
</dbReference>
<dbReference type="SUPFAM" id="SSF52833">
    <property type="entry name" value="Thioredoxin-like"/>
    <property type="match status" value="1"/>
</dbReference>
<evidence type="ECO:0000256" key="3">
    <source>
        <dbReference type="PIRSR" id="PIRSR603782-1"/>
    </source>
</evidence>
<dbReference type="PANTHER" id="PTHR12151:SF25">
    <property type="entry name" value="LINALOOL DEHYDRATASE_ISOMERASE DOMAIN-CONTAINING PROTEIN"/>
    <property type="match status" value="1"/>
</dbReference>
<accession>I4B374</accession>
<evidence type="ECO:0000256" key="4">
    <source>
        <dbReference type="PIRSR" id="PIRSR603782-2"/>
    </source>
</evidence>
<keyword evidence="2 3" id="KW-0186">Copper</keyword>
<feature type="chain" id="PRO_5003685830" evidence="5">
    <location>
        <begin position="25"/>
        <end position="234"/>
    </location>
</feature>
<dbReference type="Proteomes" id="UP000006048">
    <property type="component" value="Chromosome"/>
</dbReference>
<dbReference type="PANTHER" id="PTHR12151">
    <property type="entry name" value="ELECTRON TRANSPORT PROTIN SCO1/SENC FAMILY MEMBER"/>
    <property type="match status" value="1"/>
</dbReference>
<dbReference type="PROSITE" id="PS51352">
    <property type="entry name" value="THIOREDOXIN_2"/>
    <property type="match status" value="1"/>
</dbReference>
<dbReference type="CDD" id="cd02968">
    <property type="entry name" value="SCO"/>
    <property type="match status" value="1"/>
</dbReference>
<evidence type="ECO:0000256" key="2">
    <source>
        <dbReference type="ARBA" id="ARBA00023008"/>
    </source>
</evidence>
<protein>
    <submittedName>
        <fullName evidence="7">Electron transport protein SCO1/SenC</fullName>
    </submittedName>
</protein>
<name>I4B374_TURPD</name>
<evidence type="ECO:0000256" key="5">
    <source>
        <dbReference type="SAM" id="SignalP"/>
    </source>
</evidence>
<dbReference type="KEGG" id="tpx:Turpa_1082"/>
<gene>
    <name evidence="7" type="ordered locus">Turpa_1082</name>
</gene>
<organism evidence="7 8">
    <name type="scientific">Turneriella parva (strain ATCC BAA-1111 / DSM 21527 / NCTC 11395 / H)</name>
    <name type="common">Leptospira parva</name>
    <dbReference type="NCBI Taxonomy" id="869212"/>
    <lineage>
        <taxon>Bacteria</taxon>
        <taxon>Pseudomonadati</taxon>
        <taxon>Spirochaetota</taxon>
        <taxon>Spirochaetia</taxon>
        <taxon>Leptospirales</taxon>
        <taxon>Leptospiraceae</taxon>
        <taxon>Turneriella</taxon>
    </lineage>
</organism>
<dbReference type="InterPro" id="IPR013766">
    <property type="entry name" value="Thioredoxin_domain"/>
</dbReference>
<feature type="domain" description="Thioredoxin" evidence="6">
    <location>
        <begin position="66"/>
        <end position="232"/>
    </location>
</feature>
<sequence length="234" mass="26115">MKLCGVVLQSFAVVLMSLSLACKANPPGDADITAYYEPVAGVLPYFKGKFMTPWWPAKNAPAAALPADLKAMPSMGFTTHENKPLATSSLRGKFVLVNFYFTSCHGICPMLTANMRSLLQLIKKQDDLQIISVSVDPAKDTPDVIKAFRAKYAIKSDNWIFLTGPQDDVFRMARTAFNADTFTKDINRDLRDFLHTENFYLLDKDSYLRGVYRAKGMGDLGRLITELETLRGEP</sequence>
<dbReference type="Gene3D" id="3.40.30.10">
    <property type="entry name" value="Glutaredoxin"/>
    <property type="match status" value="1"/>
</dbReference>
<evidence type="ECO:0000313" key="7">
    <source>
        <dbReference type="EMBL" id="AFM11731.1"/>
    </source>
</evidence>
<dbReference type="RefSeq" id="WP_014802248.1">
    <property type="nucleotide sequence ID" value="NC_018020.1"/>
</dbReference>
<feature type="binding site" evidence="3">
    <location>
        <position position="108"/>
    </location>
    <ligand>
        <name>Cu cation</name>
        <dbReference type="ChEBI" id="CHEBI:23378"/>
    </ligand>
</feature>
<feature type="binding site" evidence="3">
    <location>
        <position position="195"/>
    </location>
    <ligand>
        <name>Cu cation</name>
        <dbReference type="ChEBI" id="CHEBI:23378"/>
    </ligand>
</feature>
<dbReference type="InterPro" id="IPR036249">
    <property type="entry name" value="Thioredoxin-like_sf"/>
</dbReference>
<dbReference type="GO" id="GO:0046872">
    <property type="term" value="F:metal ion binding"/>
    <property type="evidence" value="ECO:0007669"/>
    <property type="project" value="UniProtKB-KW"/>
</dbReference>
<dbReference type="AlphaFoldDB" id="I4B374"/>